<feature type="region of interest" description="Disordered" evidence="6">
    <location>
        <begin position="1"/>
        <end position="27"/>
    </location>
</feature>
<feature type="compositionally biased region" description="Polar residues" evidence="6">
    <location>
        <begin position="12"/>
        <end position="27"/>
    </location>
</feature>
<accession>A0ABR2GSG8</accession>
<dbReference type="InterPro" id="IPR011009">
    <property type="entry name" value="Kinase-like_dom_sf"/>
</dbReference>
<evidence type="ECO:0000256" key="6">
    <source>
        <dbReference type="SAM" id="MobiDB-lite"/>
    </source>
</evidence>
<sequence>MNLAPRPRHRSNSFTKTQGNSIGNIEPTNLNDIEQVLRGDNILRGNKAYRRSAPIQQNDTIPRAVGKYVLRTTIGEGSHSIYKLAAPANEPSKKLACKVIEKMKCSAEPSFQNLFEKEMRTLSQLQNPFIINLIDFMSDNHRYYVFFEYCPRTLLDVLLKSGPLSELNAARLFKQIIQGVKYIHDSNIVHRDLKLENILISTDYNTELKSGPSSPVNSSPVSSFNSPSLFKAGSASMIPPPSTSNIIGIPKISSFLYSKSINMEENDGLVSTPCGSPNYASPETLSGKPYDAKISDMWSLGVILYTMVVGSLPWTAKQAPAMFDQIKKGQYKIPSHISEKCKNLISSLLCVNVTKRIKIDQVLNHPFIKMAKYPKYLTPNGVPLSYSSSLPASPVSLLEKSVFDLQSSSPELAEVEIENEDPSLSPKGNKIEPRKKRAHIPRPKRASTSVAINVNNYL</sequence>
<feature type="region of interest" description="Disordered" evidence="6">
    <location>
        <begin position="414"/>
        <end position="447"/>
    </location>
</feature>
<evidence type="ECO:0000256" key="5">
    <source>
        <dbReference type="ARBA" id="ARBA00022840"/>
    </source>
</evidence>
<evidence type="ECO:0000256" key="2">
    <source>
        <dbReference type="ARBA" id="ARBA00022679"/>
    </source>
</evidence>
<dbReference type="InterPro" id="IPR008271">
    <property type="entry name" value="Ser/Thr_kinase_AS"/>
</dbReference>
<reference evidence="8 9" key="1">
    <citation type="submission" date="2024-04" db="EMBL/GenBank/DDBJ databases">
        <title>Tritrichomonas musculus Genome.</title>
        <authorList>
            <person name="Alves-Ferreira E."/>
            <person name="Grigg M."/>
            <person name="Lorenzi H."/>
            <person name="Galac M."/>
        </authorList>
    </citation>
    <scope>NUCLEOTIDE SEQUENCE [LARGE SCALE GENOMIC DNA]</scope>
    <source>
        <strain evidence="8 9">EAF2021</strain>
    </source>
</reference>
<evidence type="ECO:0000256" key="1">
    <source>
        <dbReference type="ARBA" id="ARBA00022527"/>
    </source>
</evidence>
<keyword evidence="5" id="KW-0067">ATP-binding</keyword>
<feature type="compositionally biased region" description="Basic residues" evidence="6">
    <location>
        <begin position="1"/>
        <end position="11"/>
    </location>
</feature>
<evidence type="ECO:0000256" key="4">
    <source>
        <dbReference type="ARBA" id="ARBA00022777"/>
    </source>
</evidence>
<dbReference type="PROSITE" id="PS00108">
    <property type="entry name" value="PROTEIN_KINASE_ST"/>
    <property type="match status" value="1"/>
</dbReference>
<dbReference type="InterPro" id="IPR000719">
    <property type="entry name" value="Prot_kinase_dom"/>
</dbReference>
<dbReference type="EMBL" id="JAPFFF010000063">
    <property type="protein sequence ID" value="KAK8836859.1"/>
    <property type="molecule type" value="Genomic_DNA"/>
</dbReference>
<feature type="domain" description="Protein kinase" evidence="7">
    <location>
        <begin position="68"/>
        <end position="368"/>
    </location>
</feature>
<dbReference type="PANTHER" id="PTHR24346">
    <property type="entry name" value="MAP/MICROTUBULE AFFINITY-REGULATING KINASE"/>
    <property type="match status" value="1"/>
</dbReference>
<evidence type="ECO:0000313" key="9">
    <source>
        <dbReference type="Proteomes" id="UP001470230"/>
    </source>
</evidence>
<organism evidence="8 9">
    <name type="scientific">Tritrichomonas musculus</name>
    <dbReference type="NCBI Taxonomy" id="1915356"/>
    <lineage>
        <taxon>Eukaryota</taxon>
        <taxon>Metamonada</taxon>
        <taxon>Parabasalia</taxon>
        <taxon>Tritrichomonadida</taxon>
        <taxon>Tritrichomonadidae</taxon>
        <taxon>Tritrichomonas</taxon>
    </lineage>
</organism>
<dbReference type="SUPFAM" id="SSF56112">
    <property type="entry name" value="Protein kinase-like (PK-like)"/>
    <property type="match status" value="1"/>
</dbReference>
<dbReference type="PANTHER" id="PTHR24346:SF82">
    <property type="entry name" value="KP78A-RELATED"/>
    <property type="match status" value="1"/>
</dbReference>
<name>A0ABR2GSG8_9EUKA</name>
<comment type="caution">
    <text evidence="8">The sequence shown here is derived from an EMBL/GenBank/DDBJ whole genome shotgun (WGS) entry which is preliminary data.</text>
</comment>
<evidence type="ECO:0000259" key="7">
    <source>
        <dbReference type="PROSITE" id="PS50011"/>
    </source>
</evidence>
<gene>
    <name evidence="8" type="ORF">M9Y10_037383</name>
</gene>
<proteinExistence type="predicted"/>
<keyword evidence="3" id="KW-0547">Nucleotide-binding</keyword>
<keyword evidence="1" id="KW-0723">Serine/threonine-protein kinase</keyword>
<dbReference type="Proteomes" id="UP001470230">
    <property type="component" value="Unassembled WGS sequence"/>
</dbReference>
<protein>
    <recommendedName>
        <fullName evidence="7">Protein kinase domain-containing protein</fullName>
    </recommendedName>
</protein>
<dbReference type="PROSITE" id="PS50011">
    <property type="entry name" value="PROTEIN_KINASE_DOM"/>
    <property type="match status" value="1"/>
</dbReference>
<feature type="compositionally biased region" description="Basic residues" evidence="6">
    <location>
        <begin position="433"/>
        <end position="445"/>
    </location>
</feature>
<dbReference type="Pfam" id="PF00069">
    <property type="entry name" value="Pkinase"/>
    <property type="match status" value="2"/>
</dbReference>
<keyword evidence="4" id="KW-0418">Kinase</keyword>
<evidence type="ECO:0000313" key="8">
    <source>
        <dbReference type="EMBL" id="KAK8836859.1"/>
    </source>
</evidence>
<dbReference type="SMART" id="SM00220">
    <property type="entry name" value="S_TKc"/>
    <property type="match status" value="1"/>
</dbReference>
<evidence type="ECO:0000256" key="3">
    <source>
        <dbReference type="ARBA" id="ARBA00022741"/>
    </source>
</evidence>
<dbReference type="Gene3D" id="1.10.510.10">
    <property type="entry name" value="Transferase(Phosphotransferase) domain 1"/>
    <property type="match status" value="2"/>
</dbReference>
<keyword evidence="9" id="KW-1185">Reference proteome</keyword>
<keyword evidence="2" id="KW-0808">Transferase</keyword>